<dbReference type="PANTHER" id="PTHR43976:SF16">
    <property type="entry name" value="SHORT-CHAIN DEHYDROGENASE_REDUCTASE FAMILY PROTEIN"/>
    <property type="match status" value="1"/>
</dbReference>
<dbReference type="Proteomes" id="UP001437256">
    <property type="component" value="Unassembled WGS sequence"/>
</dbReference>
<reference evidence="5 6" key="1">
    <citation type="submission" date="2024-05" db="EMBL/GenBank/DDBJ databases">
        <title>A draft genome resource for the thread blight pathogen Marasmius tenuissimus strain MS-2.</title>
        <authorList>
            <person name="Yulfo-Soto G.E."/>
            <person name="Baruah I.K."/>
            <person name="Amoako-Attah I."/>
            <person name="Bukari Y."/>
            <person name="Meinhardt L.W."/>
            <person name="Bailey B.A."/>
            <person name="Cohen S.P."/>
        </authorList>
    </citation>
    <scope>NUCLEOTIDE SEQUENCE [LARGE SCALE GENOMIC DNA]</scope>
    <source>
        <strain evidence="5 6">MS-2</strain>
    </source>
</reference>
<comment type="caution">
    <text evidence="5">The sequence shown here is derived from an EMBL/GenBank/DDBJ whole genome shotgun (WGS) entry which is preliminary data.</text>
</comment>
<keyword evidence="2" id="KW-0521">NADP</keyword>
<evidence type="ECO:0000256" key="4">
    <source>
        <dbReference type="RuleBase" id="RU000363"/>
    </source>
</evidence>
<dbReference type="InterPro" id="IPR051911">
    <property type="entry name" value="SDR_oxidoreductase"/>
</dbReference>
<evidence type="ECO:0008006" key="7">
    <source>
        <dbReference type="Google" id="ProtNLM"/>
    </source>
</evidence>
<evidence type="ECO:0000313" key="6">
    <source>
        <dbReference type="Proteomes" id="UP001437256"/>
    </source>
</evidence>
<dbReference type="EMBL" id="JBBXMP010000038">
    <property type="protein sequence ID" value="KAL0066179.1"/>
    <property type="molecule type" value="Genomic_DNA"/>
</dbReference>
<dbReference type="SUPFAM" id="SSF51735">
    <property type="entry name" value="NAD(P)-binding Rossmann-fold domains"/>
    <property type="match status" value="1"/>
</dbReference>
<evidence type="ECO:0000256" key="3">
    <source>
        <dbReference type="ARBA" id="ARBA00023002"/>
    </source>
</evidence>
<proteinExistence type="inferred from homology"/>
<dbReference type="InterPro" id="IPR020904">
    <property type="entry name" value="Sc_DH/Rdtase_CS"/>
</dbReference>
<gene>
    <name evidence="5" type="ORF">AAF712_006804</name>
</gene>
<name>A0ABR2ZYP8_9AGAR</name>
<dbReference type="PRINTS" id="PR00081">
    <property type="entry name" value="GDHRDH"/>
</dbReference>
<dbReference type="Pfam" id="PF00106">
    <property type="entry name" value="adh_short"/>
    <property type="match status" value="1"/>
</dbReference>
<dbReference type="InterPro" id="IPR036291">
    <property type="entry name" value="NAD(P)-bd_dom_sf"/>
</dbReference>
<evidence type="ECO:0000256" key="2">
    <source>
        <dbReference type="ARBA" id="ARBA00022857"/>
    </source>
</evidence>
<accession>A0ABR2ZYP8</accession>
<keyword evidence="6" id="KW-1185">Reference proteome</keyword>
<comment type="similarity">
    <text evidence="1 4">Belongs to the short-chain dehydrogenases/reductases (SDR) family.</text>
</comment>
<protein>
    <recommendedName>
        <fullName evidence="7">NAD(P)-binding protein</fullName>
    </recommendedName>
</protein>
<dbReference type="PROSITE" id="PS00061">
    <property type="entry name" value="ADH_SHORT"/>
    <property type="match status" value="1"/>
</dbReference>
<dbReference type="InterPro" id="IPR002347">
    <property type="entry name" value="SDR_fam"/>
</dbReference>
<dbReference type="CDD" id="cd05374">
    <property type="entry name" value="17beta-HSD-like_SDR_c"/>
    <property type="match status" value="1"/>
</dbReference>
<dbReference type="PANTHER" id="PTHR43976">
    <property type="entry name" value="SHORT CHAIN DEHYDROGENASE"/>
    <property type="match status" value="1"/>
</dbReference>
<evidence type="ECO:0000313" key="5">
    <source>
        <dbReference type="EMBL" id="KAL0066179.1"/>
    </source>
</evidence>
<sequence length="288" mass="31805">MTQLVWFITGTSTGIGRELAIAALNRGDKVIATARRRSGSLPQVDSDLKDKRAETLELDVTEPLDRLREVADKAIAFYGRVDILVNNAGYGLCGAIEESTPEETYDQFNTNVFGALNVTRAFLPHMRKRKTGTVVFVGSLGGWRDLPNGGLYAATKWAVRGLSQTLHAEIAPLGLRSICIDLGHFRTSFLNPGNRKTSVTRIPDYAELTENYNASLQEYNGKQLGDPRKGAQAILDLIHEAEQGKPLPTHIQFGSDCYEVAKEHCETALANLEEWKEVSYSTDFSGER</sequence>
<evidence type="ECO:0000256" key="1">
    <source>
        <dbReference type="ARBA" id="ARBA00006484"/>
    </source>
</evidence>
<dbReference type="PRINTS" id="PR00080">
    <property type="entry name" value="SDRFAMILY"/>
</dbReference>
<keyword evidence="3" id="KW-0560">Oxidoreductase</keyword>
<organism evidence="5 6">
    <name type="scientific">Marasmius tenuissimus</name>
    <dbReference type="NCBI Taxonomy" id="585030"/>
    <lineage>
        <taxon>Eukaryota</taxon>
        <taxon>Fungi</taxon>
        <taxon>Dikarya</taxon>
        <taxon>Basidiomycota</taxon>
        <taxon>Agaricomycotina</taxon>
        <taxon>Agaricomycetes</taxon>
        <taxon>Agaricomycetidae</taxon>
        <taxon>Agaricales</taxon>
        <taxon>Marasmiineae</taxon>
        <taxon>Marasmiaceae</taxon>
        <taxon>Marasmius</taxon>
    </lineage>
</organism>
<dbReference type="Gene3D" id="3.40.50.720">
    <property type="entry name" value="NAD(P)-binding Rossmann-like Domain"/>
    <property type="match status" value="1"/>
</dbReference>